<organism evidence="1 2">
    <name type="scientific">Cyclobacterium xiamenense</name>
    <dbReference type="NCBI Taxonomy" id="1297121"/>
    <lineage>
        <taxon>Bacteria</taxon>
        <taxon>Pseudomonadati</taxon>
        <taxon>Bacteroidota</taxon>
        <taxon>Cytophagia</taxon>
        <taxon>Cytophagales</taxon>
        <taxon>Cyclobacteriaceae</taxon>
        <taxon>Cyclobacterium</taxon>
    </lineage>
</organism>
<evidence type="ECO:0000313" key="2">
    <source>
        <dbReference type="Proteomes" id="UP000199403"/>
    </source>
</evidence>
<name>A0A1H6WVJ8_9BACT</name>
<dbReference type="AlphaFoldDB" id="A0A1H6WVJ8"/>
<proteinExistence type="predicted"/>
<evidence type="ECO:0000313" key="1">
    <source>
        <dbReference type="EMBL" id="SEJ16562.1"/>
    </source>
</evidence>
<dbReference type="EMBL" id="FNZH01000002">
    <property type="protein sequence ID" value="SEJ16562.1"/>
    <property type="molecule type" value="Genomic_DNA"/>
</dbReference>
<keyword evidence="2" id="KW-1185">Reference proteome</keyword>
<dbReference type="Proteomes" id="UP000199403">
    <property type="component" value="Unassembled WGS sequence"/>
</dbReference>
<reference evidence="2" key="1">
    <citation type="submission" date="2016-10" db="EMBL/GenBank/DDBJ databases">
        <authorList>
            <person name="Varghese N."/>
            <person name="Submissions S."/>
        </authorList>
    </citation>
    <scope>NUCLEOTIDE SEQUENCE [LARGE SCALE GENOMIC DNA]</scope>
    <source>
        <strain evidence="2">IBRC-M 10761</strain>
    </source>
</reference>
<gene>
    <name evidence="1" type="ORF">SAMN05192553_102719</name>
</gene>
<dbReference type="STRING" id="1416801.SAMN05192553_102719"/>
<protein>
    <submittedName>
        <fullName evidence="1">Uncharacterized protein</fullName>
    </submittedName>
</protein>
<sequence length="64" mass="7587">MLTPAHVEKVGELLREFKAFQAKFEELKDDEFIHNKILIDLLADHLQARKQLKPLEVIRYLDNN</sequence>
<accession>A0A1H6WVJ8</accession>